<accession>A0A9W6KMF1</accession>
<comment type="caution">
    <text evidence="2">The sequence shown here is derived from an EMBL/GenBank/DDBJ whole genome shotgun (WGS) entry which is preliminary data.</text>
</comment>
<gene>
    <name evidence="2" type="ORF">GCM10017581_053160</name>
</gene>
<evidence type="ECO:0000313" key="3">
    <source>
        <dbReference type="Proteomes" id="UP001143480"/>
    </source>
</evidence>
<dbReference type="Proteomes" id="UP001143480">
    <property type="component" value="Unassembled WGS sequence"/>
</dbReference>
<keyword evidence="3" id="KW-1185">Reference proteome</keyword>
<dbReference type="AlphaFoldDB" id="A0A9W6KMF1"/>
<organism evidence="2 3">
    <name type="scientific">Dactylosporangium matsuzakiense</name>
    <dbReference type="NCBI Taxonomy" id="53360"/>
    <lineage>
        <taxon>Bacteria</taxon>
        <taxon>Bacillati</taxon>
        <taxon>Actinomycetota</taxon>
        <taxon>Actinomycetes</taxon>
        <taxon>Micromonosporales</taxon>
        <taxon>Micromonosporaceae</taxon>
        <taxon>Dactylosporangium</taxon>
    </lineage>
</organism>
<feature type="domain" description="SnoaL-like" evidence="1">
    <location>
        <begin position="13"/>
        <end position="117"/>
    </location>
</feature>
<proteinExistence type="predicted"/>
<reference evidence="2" key="2">
    <citation type="submission" date="2023-01" db="EMBL/GenBank/DDBJ databases">
        <authorList>
            <person name="Sun Q."/>
            <person name="Evtushenko L."/>
        </authorList>
    </citation>
    <scope>NUCLEOTIDE SEQUENCE</scope>
    <source>
        <strain evidence="2">VKM Ac-1321</strain>
    </source>
</reference>
<evidence type="ECO:0000259" key="1">
    <source>
        <dbReference type="Pfam" id="PF12680"/>
    </source>
</evidence>
<evidence type="ECO:0000313" key="2">
    <source>
        <dbReference type="EMBL" id="GLL03570.1"/>
    </source>
</evidence>
<dbReference type="EMBL" id="BSFP01000035">
    <property type="protein sequence ID" value="GLL03570.1"/>
    <property type="molecule type" value="Genomic_DNA"/>
</dbReference>
<dbReference type="Pfam" id="PF12680">
    <property type="entry name" value="SnoaL_2"/>
    <property type="match status" value="1"/>
</dbReference>
<dbReference type="InterPro" id="IPR032710">
    <property type="entry name" value="NTF2-like_dom_sf"/>
</dbReference>
<reference evidence="2" key="1">
    <citation type="journal article" date="2014" name="Int. J. Syst. Evol. Microbiol.">
        <title>Complete genome sequence of Corynebacterium casei LMG S-19264T (=DSM 44701T), isolated from a smear-ripened cheese.</title>
        <authorList>
            <consortium name="US DOE Joint Genome Institute (JGI-PGF)"/>
            <person name="Walter F."/>
            <person name="Albersmeier A."/>
            <person name="Kalinowski J."/>
            <person name="Ruckert C."/>
        </authorList>
    </citation>
    <scope>NUCLEOTIDE SEQUENCE</scope>
    <source>
        <strain evidence="2">VKM Ac-1321</strain>
    </source>
</reference>
<dbReference type="RefSeq" id="WP_223104365.1">
    <property type="nucleotide sequence ID" value="NZ_BAAAXA010000001.1"/>
</dbReference>
<dbReference type="SUPFAM" id="SSF54427">
    <property type="entry name" value="NTF2-like"/>
    <property type="match status" value="1"/>
</dbReference>
<name>A0A9W6KMF1_9ACTN</name>
<protein>
    <recommendedName>
        <fullName evidence="1">SnoaL-like domain-containing protein</fullName>
    </recommendedName>
</protein>
<dbReference type="Gene3D" id="3.10.450.50">
    <property type="match status" value="1"/>
</dbReference>
<dbReference type="InterPro" id="IPR037401">
    <property type="entry name" value="SnoaL-like"/>
</dbReference>
<sequence length="142" mass="16323">MQHAEAERLIEPFYDLFRSKRRDWDAGFAVLADDWRSYYTNGRYRTKADTRPYIEGLFDLVPDINVEILHLSVGGVYIAVRSELSGTPARDFMVPHTGRSFSIMTIDVHEVGDDGRLSVLHHLEDWGTAIRQLQGTELQEVQ</sequence>